<proteinExistence type="predicted"/>
<dbReference type="EMBL" id="BMNI01000001">
    <property type="protein sequence ID" value="GGO86290.1"/>
    <property type="molecule type" value="Genomic_DNA"/>
</dbReference>
<gene>
    <name evidence="1" type="ORF">GCM10011584_08250</name>
</gene>
<sequence>MNAARDAALAVFDAMNRRDLAVLDEVMTADYVDHGSPFPLPPGPEGARMILGFVTEVLQLRYEIEDVFDTEDRVVVRATGHGVGLDAMHGPGSEGKPFVMQTVHIYRTEGDRLAEHWGIRDEYGVRIQLGTVAAPDPAAFAAAVGAR</sequence>
<dbReference type="PANTHER" id="PTHR38436">
    <property type="entry name" value="POLYKETIDE CYCLASE SNOAL-LIKE DOMAIN"/>
    <property type="match status" value="1"/>
</dbReference>
<keyword evidence="2" id="KW-1185">Reference proteome</keyword>
<dbReference type="Pfam" id="PF07366">
    <property type="entry name" value="SnoaL"/>
    <property type="match status" value="1"/>
</dbReference>
<name>A0ABQ2N891_9ACTN</name>
<dbReference type="PANTHER" id="PTHR38436:SF1">
    <property type="entry name" value="ESTER CYCLASE"/>
    <property type="match status" value="1"/>
</dbReference>
<comment type="caution">
    <text evidence="1">The sequence shown here is derived from an EMBL/GenBank/DDBJ whole genome shotgun (WGS) entry which is preliminary data.</text>
</comment>
<dbReference type="Proteomes" id="UP000655410">
    <property type="component" value="Unassembled WGS sequence"/>
</dbReference>
<reference evidence="2" key="1">
    <citation type="journal article" date="2019" name="Int. J. Syst. Evol. Microbiol.">
        <title>The Global Catalogue of Microorganisms (GCM) 10K type strain sequencing project: providing services to taxonomists for standard genome sequencing and annotation.</title>
        <authorList>
            <consortium name="The Broad Institute Genomics Platform"/>
            <consortium name="The Broad Institute Genome Sequencing Center for Infectious Disease"/>
            <person name="Wu L."/>
            <person name="Ma J."/>
        </authorList>
    </citation>
    <scope>NUCLEOTIDE SEQUENCE [LARGE SCALE GENOMIC DNA]</scope>
    <source>
        <strain evidence="2">CGMCC 4.7371</strain>
    </source>
</reference>
<dbReference type="SUPFAM" id="SSF54427">
    <property type="entry name" value="NTF2-like"/>
    <property type="match status" value="1"/>
</dbReference>
<protein>
    <recommendedName>
        <fullName evidence="3">Ester cyclase</fullName>
    </recommendedName>
</protein>
<organism evidence="1 2">
    <name type="scientific">Nocardioides phosphati</name>
    <dbReference type="NCBI Taxonomy" id="1867775"/>
    <lineage>
        <taxon>Bacteria</taxon>
        <taxon>Bacillati</taxon>
        <taxon>Actinomycetota</taxon>
        <taxon>Actinomycetes</taxon>
        <taxon>Propionibacteriales</taxon>
        <taxon>Nocardioidaceae</taxon>
        <taxon>Nocardioides</taxon>
    </lineage>
</organism>
<dbReference type="InterPro" id="IPR032710">
    <property type="entry name" value="NTF2-like_dom_sf"/>
</dbReference>
<accession>A0ABQ2N891</accession>
<evidence type="ECO:0008006" key="3">
    <source>
        <dbReference type="Google" id="ProtNLM"/>
    </source>
</evidence>
<evidence type="ECO:0000313" key="2">
    <source>
        <dbReference type="Proteomes" id="UP000655410"/>
    </source>
</evidence>
<dbReference type="InterPro" id="IPR009959">
    <property type="entry name" value="Cyclase_SnoaL-like"/>
</dbReference>
<evidence type="ECO:0000313" key="1">
    <source>
        <dbReference type="EMBL" id="GGO86290.1"/>
    </source>
</evidence>
<dbReference type="RefSeq" id="WP_188782671.1">
    <property type="nucleotide sequence ID" value="NZ_BMNI01000001.1"/>
</dbReference>
<dbReference type="Gene3D" id="3.10.450.50">
    <property type="match status" value="1"/>
</dbReference>